<evidence type="ECO:0000313" key="4">
    <source>
        <dbReference type="EMBL" id="KAB0631798.1"/>
    </source>
</evidence>
<evidence type="ECO:0000256" key="1">
    <source>
        <dbReference type="SAM" id="Coils"/>
    </source>
</evidence>
<comment type="caution">
    <text evidence="4">The sequence shown here is derived from an EMBL/GenBank/DDBJ whole genome shotgun (WGS) entry which is preliminary data.</text>
</comment>
<feature type="non-terminal residue" evidence="4">
    <location>
        <position position="658"/>
    </location>
</feature>
<dbReference type="Pfam" id="PF20249">
    <property type="entry name" value="VasX_N"/>
    <property type="match status" value="1"/>
</dbReference>
<sequence>MAAGTEPKCDLCNKHGLLLMPVRYAIAPASIGLPAVNEPLKIEDAAHSVGKGKKQNLTMEGGSAQYTARLLRSGYLYVYDEKRDRMDAYWITEDGYYMRFAPEAAVPAEAKSAKPCNYTGHQELAGCISIADARNAGIVWLGYSDVQWTSAVIDAHRGPHGKRLRELHMRAFDAGAWAKSHQASAKAATAHGRGSVPHAVPMSELAKTVAEYAPAKPVPNGFAPSSAPRFHLHAGKADGVQAACRRRSPELAGAIVAVDDPAGVTQDLVALINWHSERLLDTRVEKEKYGAGYGPYPTTYRNLVALDGAIKTLRATNDEKVKLEVFRKANDLADYLKLSYEVAREHSEAMATTPSTANRPASGRPAVGTTAESLARQNELDALIRNPSPTKWKEAQEKSWQAYRAKLNVAAYDGWVEEYKKASDALQRQHIESLAKAHAAWMQSNLLANKLDCTHDGSDPLSGDVYAETLQRCMAATQQIGGCGEIYLRWLKGDITEKTNLLLRALMLRQDDLIKAMAAAPLEPDAVPWKALMDQYTRHVQVLLKVDPAIQAKARQAQAAADRAKAKAEAASREFALGAAMSAGVALFDNPLKRAAEQAEAAAKASQAEAAQAKQDARPKLLPDSVANVLTQIGAQVSTALREYNGNAMEKALSRWMA</sequence>
<evidence type="ECO:0000313" key="5">
    <source>
        <dbReference type="Proteomes" id="UP000473470"/>
    </source>
</evidence>
<evidence type="ECO:0000256" key="2">
    <source>
        <dbReference type="SAM" id="MobiDB-lite"/>
    </source>
</evidence>
<reference evidence="4 5" key="1">
    <citation type="submission" date="2019-09" db="EMBL/GenBank/DDBJ databases">
        <title>Draft genome sequences of 48 bacterial type strains from the CCUG.</title>
        <authorList>
            <person name="Tunovic T."/>
            <person name="Pineiro-Iglesias B."/>
            <person name="Unosson C."/>
            <person name="Inganas E."/>
            <person name="Ohlen M."/>
            <person name="Cardew S."/>
            <person name="Jensie-Markopoulos S."/>
            <person name="Salva-Serra F."/>
            <person name="Jaen-Luchoro D."/>
            <person name="Karlsson R."/>
            <person name="Svensson-Stadler L."/>
            <person name="Chun J."/>
            <person name="Moore E."/>
        </authorList>
    </citation>
    <scope>NUCLEOTIDE SEQUENCE [LARGE SCALE GENOMIC DNA]</scope>
    <source>
        <strain evidence="4 5">CCUG 65686</strain>
    </source>
</reference>
<dbReference type="RefSeq" id="WP_282960436.1">
    <property type="nucleotide sequence ID" value="NZ_VZOK01000105.1"/>
</dbReference>
<dbReference type="InterPro" id="IPR046864">
    <property type="entry name" value="VasX_N"/>
</dbReference>
<gene>
    <name evidence="4" type="ORF">F7R25_35095</name>
</gene>
<feature type="region of interest" description="Disordered" evidence="2">
    <location>
        <begin position="349"/>
        <end position="370"/>
    </location>
</feature>
<proteinExistence type="predicted"/>
<dbReference type="Proteomes" id="UP000473470">
    <property type="component" value="Unassembled WGS sequence"/>
</dbReference>
<dbReference type="EMBL" id="VZOK01000105">
    <property type="protein sequence ID" value="KAB0631798.1"/>
    <property type="molecule type" value="Genomic_DNA"/>
</dbReference>
<dbReference type="CDD" id="cd20707">
    <property type="entry name" value="MIX_III"/>
    <property type="match status" value="1"/>
</dbReference>
<feature type="domain" description="Toxin VasX N-terminal region" evidence="3">
    <location>
        <begin position="9"/>
        <end position="177"/>
    </location>
</feature>
<feature type="coiled-coil region" evidence="1">
    <location>
        <begin position="554"/>
        <end position="616"/>
    </location>
</feature>
<dbReference type="InterPro" id="IPR048126">
    <property type="entry name" value="Toxin_VasX"/>
</dbReference>
<evidence type="ECO:0000259" key="3">
    <source>
        <dbReference type="Pfam" id="PF20249"/>
    </source>
</evidence>
<name>A0A6L3MLB4_9BURK</name>
<dbReference type="NCBIfam" id="NF041559">
    <property type="entry name" value="BTH_I2691_fam"/>
    <property type="match status" value="1"/>
</dbReference>
<protein>
    <recommendedName>
        <fullName evidence="3">Toxin VasX N-terminal region domain-containing protein</fullName>
    </recommendedName>
</protein>
<feature type="compositionally biased region" description="Polar residues" evidence="2">
    <location>
        <begin position="350"/>
        <end position="359"/>
    </location>
</feature>
<organism evidence="4 5">
    <name type="scientific">Burkholderia stagnalis</name>
    <dbReference type="NCBI Taxonomy" id="1503054"/>
    <lineage>
        <taxon>Bacteria</taxon>
        <taxon>Pseudomonadati</taxon>
        <taxon>Pseudomonadota</taxon>
        <taxon>Betaproteobacteria</taxon>
        <taxon>Burkholderiales</taxon>
        <taxon>Burkholderiaceae</taxon>
        <taxon>Burkholderia</taxon>
        <taxon>Burkholderia cepacia complex</taxon>
    </lineage>
</organism>
<keyword evidence="1" id="KW-0175">Coiled coil</keyword>
<dbReference type="AlphaFoldDB" id="A0A6L3MLB4"/>
<accession>A0A6L3MLB4</accession>